<gene>
    <name evidence="2" type="ORF">F1735_00700</name>
</gene>
<accession>A0ABX0MDS9</accession>
<proteinExistence type="predicted"/>
<evidence type="ECO:0000313" key="3">
    <source>
        <dbReference type="Proteomes" id="UP000610594"/>
    </source>
</evidence>
<dbReference type="Proteomes" id="UP000610594">
    <property type="component" value="Unassembled WGS sequence"/>
</dbReference>
<organism evidence="2 3">
    <name type="scientific">Massilia genomosp. 1</name>
    <dbReference type="NCBI Taxonomy" id="2609280"/>
    <lineage>
        <taxon>Bacteria</taxon>
        <taxon>Pseudomonadati</taxon>
        <taxon>Pseudomonadota</taxon>
        <taxon>Betaproteobacteria</taxon>
        <taxon>Burkholderiales</taxon>
        <taxon>Oxalobacteraceae</taxon>
        <taxon>Telluria group</taxon>
        <taxon>Massilia</taxon>
    </lineage>
</organism>
<reference evidence="2 3" key="1">
    <citation type="submission" date="2019-10" db="EMBL/GenBank/DDBJ databases">
        <title>Taxonomy of Antarctic Massilia spp.: description of Massilia rubra sp. nov., Massilia aquatica sp. nov., Massilia mucilaginosa sp. nov., Massilia frigida sp. nov. isolated from streams, lakes and regoliths.</title>
        <authorList>
            <person name="Holochova P."/>
            <person name="Sedlacek I."/>
            <person name="Kralova S."/>
            <person name="Maslanova I."/>
            <person name="Busse H.-J."/>
            <person name="Stankova E."/>
            <person name="Vrbovska V."/>
            <person name="Kovarovic V."/>
            <person name="Bartak M."/>
            <person name="Svec P."/>
            <person name="Pantucek R."/>
        </authorList>
    </citation>
    <scope>NUCLEOTIDE SEQUENCE [LARGE SCALE GENOMIC DNA]</scope>
    <source>
        <strain evidence="2 3">CCM 8694</strain>
    </source>
</reference>
<keyword evidence="3" id="KW-1185">Reference proteome</keyword>
<name>A0ABX0MDS9_9BURK</name>
<dbReference type="EMBL" id="WHJF01000002">
    <property type="protein sequence ID" value="NHZ60840.1"/>
    <property type="molecule type" value="Genomic_DNA"/>
</dbReference>
<feature type="compositionally biased region" description="Acidic residues" evidence="1">
    <location>
        <begin position="196"/>
        <end position="214"/>
    </location>
</feature>
<evidence type="ECO:0000256" key="1">
    <source>
        <dbReference type="SAM" id="MobiDB-lite"/>
    </source>
</evidence>
<evidence type="ECO:0000313" key="2">
    <source>
        <dbReference type="EMBL" id="NHZ60840.1"/>
    </source>
</evidence>
<sequence length="524" mass="57202">MIRNYLDPSHTAPLLIVHDGRVREAAPALVSLARGKLKAAEGEAAETVRWGLLGSDGTFHPAPAEAAEPLTDEQSHIVRPEIGTSLVPFLTHDGSVVLLDRHARVAYHLGREQAHGAQNVLLRDAAGEVLWRGAPCPNVYAIGKFFSADPTGFLEGMEDVDGIKDAVEAMLARTERALHALAAEELPEDEAHATADDDEDDDDEDDEDEVDEETAATARVRTSIRICRDDIDELTWGRYPFLSDERATLGARMERALATRLTELFGEPDPNPDDAGEPVSAILRQVFCGLDASRATFSAPLPQQSPTSIRLEEIMTIQQSDTAIYNGESFALAGFSGSGLFSPAEFGIVPKALSSDCGRGFVCEYLIENSQLLLSSVNLWLDTEDVSSGPVRLFGRSLERYEEHLFTFDRGGLDPRKLVPIIRESSDFRVAGLREPVLFSGALLLANALIHEMDVCRGFRPASSFGVVHELIVESGTVVGAFDRSIEIARIRERRRAGAGSMAPRAGEAPEWTDSTFGFPYRDF</sequence>
<protein>
    <submittedName>
        <fullName evidence="2">Uncharacterized protein</fullName>
    </submittedName>
</protein>
<feature type="region of interest" description="Disordered" evidence="1">
    <location>
        <begin position="182"/>
        <end position="216"/>
    </location>
</feature>
<comment type="caution">
    <text evidence="2">The sequence shown here is derived from an EMBL/GenBank/DDBJ whole genome shotgun (WGS) entry which is preliminary data.</text>
</comment>
<dbReference type="RefSeq" id="WP_167235132.1">
    <property type="nucleotide sequence ID" value="NZ_WHJF01000002.1"/>
</dbReference>